<dbReference type="CDD" id="cd14358">
    <property type="entry name" value="UBA_NAC_euk"/>
    <property type="match status" value="1"/>
</dbReference>
<protein>
    <submittedName>
        <fullName evidence="3">Nascent polypeptide-associated complex subunit alpha-2</fullName>
    </submittedName>
</protein>
<dbReference type="PIRSF" id="PIRSF015901">
    <property type="entry name" value="NAC_alpha"/>
    <property type="match status" value="1"/>
</dbReference>
<name>A0ABD2QIZ3_9PLAT</name>
<dbReference type="Gene3D" id="1.10.8.10">
    <property type="entry name" value="DNA helicase RuvA subunit, C-terminal domain"/>
    <property type="match status" value="1"/>
</dbReference>
<keyword evidence="4" id="KW-1185">Reference proteome</keyword>
<dbReference type="CDD" id="cd22054">
    <property type="entry name" value="NAC_NACA"/>
    <property type="match status" value="1"/>
</dbReference>
<comment type="caution">
    <text evidence="3">The sequence shown here is derived from an EMBL/GenBank/DDBJ whole genome shotgun (WGS) entry which is preliminary data.</text>
</comment>
<feature type="region of interest" description="Disordered" evidence="1">
    <location>
        <begin position="1"/>
        <end position="75"/>
    </location>
</feature>
<feature type="compositionally biased region" description="Acidic residues" evidence="1">
    <location>
        <begin position="37"/>
        <end position="48"/>
    </location>
</feature>
<dbReference type="SMART" id="SM01407">
    <property type="entry name" value="NAC"/>
    <property type="match status" value="1"/>
</dbReference>
<evidence type="ECO:0000313" key="4">
    <source>
        <dbReference type="Proteomes" id="UP001626550"/>
    </source>
</evidence>
<dbReference type="FunFam" id="1.10.8.10:FF:000006">
    <property type="entry name" value="Putative nascent polypeptide-associated complex subunit alpha"/>
    <property type="match status" value="1"/>
</dbReference>
<sequence length="216" mass="23712">MATKSAKKGKPIKKTAETPKVEEKEKEVVVESKHSEDSDDDSIPDLVEEDKAQADAAGATIPMKTGQSRSEKKARKAMRNLGLQPVPGVIKVIIRRSKSLLFVINEPDVYKSSSDTYVVLGEAKIEDTSAQATLAAAEKLRSGMMMADKEKKGEDIKKSVIMEESDDDEEIDETGVQENDIELVMSQASVSRRKAVRALKDNQNDIVNTIMELTSS</sequence>
<accession>A0ABD2QIZ3</accession>
<dbReference type="InterPro" id="IPR044034">
    <property type="entry name" value="NAC-like_UBA"/>
</dbReference>
<reference evidence="3 4" key="1">
    <citation type="submission" date="2024-11" db="EMBL/GenBank/DDBJ databases">
        <title>Adaptive evolution of stress response genes in parasites aligns with host niche diversity.</title>
        <authorList>
            <person name="Hahn C."/>
            <person name="Resl P."/>
        </authorList>
    </citation>
    <scope>NUCLEOTIDE SEQUENCE [LARGE SCALE GENOMIC DNA]</scope>
    <source>
        <strain evidence="3">EGGRZ-B1_66</strain>
        <tissue evidence="3">Body</tissue>
    </source>
</reference>
<dbReference type="InterPro" id="IPR016641">
    <property type="entry name" value="EGD2/NACA0like"/>
</dbReference>
<gene>
    <name evidence="3" type="primary">NACA2</name>
    <name evidence="3" type="ORF">Ciccas_001943</name>
</gene>
<dbReference type="Pfam" id="PF01849">
    <property type="entry name" value="NAC"/>
    <property type="match status" value="1"/>
</dbReference>
<feature type="compositionally biased region" description="Basic and acidic residues" evidence="1">
    <location>
        <begin position="14"/>
        <end position="36"/>
    </location>
</feature>
<dbReference type="FunFam" id="2.20.70.30:FF:000002">
    <property type="entry name" value="Nascent polypeptide-associated complex (NAC), alpha subunit"/>
    <property type="match status" value="1"/>
</dbReference>
<feature type="compositionally biased region" description="Basic residues" evidence="1">
    <location>
        <begin position="1"/>
        <end position="13"/>
    </location>
</feature>
<dbReference type="AlphaFoldDB" id="A0ABD2QIZ3"/>
<dbReference type="InterPro" id="IPR002715">
    <property type="entry name" value="Nas_poly-pep-assoc_cplx_dom"/>
</dbReference>
<evidence type="ECO:0000259" key="2">
    <source>
        <dbReference type="PROSITE" id="PS51151"/>
    </source>
</evidence>
<dbReference type="Gene3D" id="2.20.70.30">
    <property type="entry name" value="Nascent polypeptide-associated complex domain"/>
    <property type="match status" value="1"/>
</dbReference>
<dbReference type="EMBL" id="JBJKFK010000140">
    <property type="protein sequence ID" value="KAL3319393.1"/>
    <property type="molecule type" value="Genomic_DNA"/>
</dbReference>
<feature type="domain" description="NAC-A/B" evidence="2">
    <location>
        <begin position="68"/>
        <end position="132"/>
    </location>
</feature>
<organism evidence="3 4">
    <name type="scientific">Cichlidogyrus casuarinus</name>
    <dbReference type="NCBI Taxonomy" id="1844966"/>
    <lineage>
        <taxon>Eukaryota</taxon>
        <taxon>Metazoa</taxon>
        <taxon>Spiralia</taxon>
        <taxon>Lophotrochozoa</taxon>
        <taxon>Platyhelminthes</taxon>
        <taxon>Monogenea</taxon>
        <taxon>Monopisthocotylea</taxon>
        <taxon>Dactylogyridea</taxon>
        <taxon>Ancyrocephalidae</taxon>
        <taxon>Cichlidogyrus</taxon>
    </lineage>
</organism>
<dbReference type="Pfam" id="PF19026">
    <property type="entry name" value="UBA_HYPK"/>
    <property type="match status" value="1"/>
</dbReference>
<evidence type="ECO:0000256" key="1">
    <source>
        <dbReference type="SAM" id="MobiDB-lite"/>
    </source>
</evidence>
<evidence type="ECO:0000313" key="3">
    <source>
        <dbReference type="EMBL" id="KAL3319393.1"/>
    </source>
</evidence>
<dbReference type="InterPro" id="IPR038187">
    <property type="entry name" value="NAC_A/B_dom_sf"/>
</dbReference>
<proteinExistence type="predicted"/>
<dbReference type="PANTHER" id="PTHR21713">
    <property type="entry name" value="NASCENT POLYPEPTIDE ASSOCIATED COMPLEX ALPHA SUBUNIT-RELATED"/>
    <property type="match status" value="1"/>
</dbReference>
<dbReference type="PROSITE" id="PS51151">
    <property type="entry name" value="NAC_AB"/>
    <property type="match status" value="1"/>
</dbReference>
<dbReference type="Proteomes" id="UP001626550">
    <property type="component" value="Unassembled WGS sequence"/>
</dbReference>